<evidence type="ECO:0000313" key="7">
    <source>
        <dbReference type="Proteomes" id="UP000680038"/>
    </source>
</evidence>
<feature type="transmembrane region" description="Helical" evidence="5">
    <location>
        <begin position="106"/>
        <end position="122"/>
    </location>
</feature>
<name>A0A916JCS5_9BACT</name>
<dbReference type="PANTHER" id="PTHR43847:SF1">
    <property type="entry name" value="BLL3993 PROTEIN"/>
    <property type="match status" value="1"/>
</dbReference>
<dbReference type="RefSeq" id="WP_215239149.1">
    <property type="nucleotide sequence ID" value="NZ_CAJRAF010000002.1"/>
</dbReference>
<feature type="transmembrane region" description="Helical" evidence="5">
    <location>
        <begin position="36"/>
        <end position="60"/>
    </location>
</feature>
<dbReference type="InterPro" id="IPR007318">
    <property type="entry name" value="Phopholipid_MeTrfase"/>
</dbReference>
<organism evidence="6 7">
    <name type="scientific">Dyadobacter helix</name>
    <dbReference type="NCBI Taxonomy" id="2822344"/>
    <lineage>
        <taxon>Bacteria</taxon>
        <taxon>Pseudomonadati</taxon>
        <taxon>Bacteroidota</taxon>
        <taxon>Cytophagia</taxon>
        <taxon>Cytophagales</taxon>
        <taxon>Spirosomataceae</taxon>
        <taxon>Dyadobacter</taxon>
    </lineage>
</organism>
<proteinExistence type="predicted"/>
<dbReference type="AlphaFoldDB" id="A0A916JCS5"/>
<keyword evidence="2 5" id="KW-0812">Transmembrane</keyword>
<feature type="transmembrane region" description="Helical" evidence="5">
    <location>
        <begin position="12"/>
        <end position="30"/>
    </location>
</feature>
<dbReference type="PANTHER" id="PTHR43847">
    <property type="entry name" value="BLL3993 PROTEIN"/>
    <property type="match status" value="1"/>
</dbReference>
<gene>
    <name evidence="6" type="ORF">DYBT9275_02518</name>
</gene>
<keyword evidence="3 5" id="KW-1133">Transmembrane helix</keyword>
<dbReference type="GO" id="GO:0012505">
    <property type="term" value="C:endomembrane system"/>
    <property type="evidence" value="ECO:0007669"/>
    <property type="project" value="UniProtKB-SubCell"/>
</dbReference>
<evidence type="ECO:0000256" key="5">
    <source>
        <dbReference type="SAM" id="Phobius"/>
    </source>
</evidence>
<evidence type="ECO:0008006" key="8">
    <source>
        <dbReference type="Google" id="ProtNLM"/>
    </source>
</evidence>
<accession>A0A916JCS5</accession>
<dbReference type="Proteomes" id="UP000680038">
    <property type="component" value="Unassembled WGS sequence"/>
</dbReference>
<evidence type="ECO:0000256" key="4">
    <source>
        <dbReference type="ARBA" id="ARBA00023136"/>
    </source>
</evidence>
<evidence type="ECO:0000256" key="1">
    <source>
        <dbReference type="ARBA" id="ARBA00004127"/>
    </source>
</evidence>
<keyword evidence="4 5" id="KW-0472">Membrane</keyword>
<dbReference type="InterPro" id="IPR052527">
    <property type="entry name" value="Metal_cation-efflux_comp"/>
</dbReference>
<keyword evidence="7" id="KW-1185">Reference proteome</keyword>
<evidence type="ECO:0000256" key="2">
    <source>
        <dbReference type="ARBA" id="ARBA00022692"/>
    </source>
</evidence>
<evidence type="ECO:0000256" key="3">
    <source>
        <dbReference type="ARBA" id="ARBA00022989"/>
    </source>
</evidence>
<dbReference type="Pfam" id="PF04191">
    <property type="entry name" value="PEMT"/>
    <property type="match status" value="1"/>
</dbReference>
<sequence length="159" mass="18114">MNGLKKKKDLFFVGIQILLFALYVVIPPIFPFNGNIILQIAGLVLAFTGFGICCTSLYLLRKSLTPFPTPLQKGILVTSGIYRYIRHPVYSGIWLMVAGFGFYSAHAGRLSVACLLGMLFYFKSRYEEEMLKAVYPGYRSYMAYAGRFFPKLRKNQKHN</sequence>
<dbReference type="EMBL" id="CAJRAF010000002">
    <property type="protein sequence ID" value="CAG5000714.1"/>
    <property type="molecule type" value="Genomic_DNA"/>
</dbReference>
<reference evidence="6" key="1">
    <citation type="submission" date="2021-04" db="EMBL/GenBank/DDBJ databases">
        <authorList>
            <person name="Rodrigo-Torres L."/>
            <person name="Arahal R. D."/>
            <person name="Lucena T."/>
        </authorList>
    </citation>
    <scope>NUCLEOTIDE SEQUENCE</scope>
    <source>
        <strain evidence="6">CECT 9275</strain>
    </source>
</reference>
<dbReference type="Gene3D" id="1.20.120.1630">
    <property type="match status" value="1"/>
</dbReference>
<evidence type="ECO:0000313" key="6">
    <source>
        <dbReference type="EMBL" id="CAG5000714.1"/>
    </source>
</evidence>
<comment type="subcellular location">
    <subcellularLocation>
        <location evidence="1">Endomembrane system</location>
        <topology evidence="1">Multi-pass membrane protein</topology>
    </subcellularLocation>
</comment>
<comment type="caution">
    <text evidence="6">The sequence shown here is derived from an EMBL/GenBank/DDBJ whole genome shotgun (WGS) entry which is preliminary data.</text>
</comment>
<protein>
    <recommendedName>
        <fullName evidence="8">Isoprenylcysteine carboxylmethyltransferase family protein</fullName>
    </recommendedName>
</protein>